<dbReference type="GO" id="GO:0016020">
    <property type="term" value="C:membrane"/>
    <property type="evidence" value="ECO:0007669"/>
    <property type="project" value="UniProtKB-SubCell"/>
</dbReference>
<dbReference type="EnsemblPlants" id="Ma03_t30640.1">
    <property type="protein sequence ID" value="Ma03_p30640.1"/>
    <property type="gene ID" value="Ma03_g30640"/>
</dbReference>
<evidence type="ECO:0000256" key="1">
    <source>
        <dbReference type="ARBA" id="ARBA00004167"/>
    </source>
</evidence>
<dbReference type="AlphaFoldDB" id="A0A804II45"/>
<evidence type="ECO:0000313" key="5">
    <source>
        <dbReference type="Proteomes" id="UP000012960"/>
    </source>
</evidence>
<evidence type="ECO:0000256" key="2">
    <source>
        <dbReference type="ARBA" id="ARBA00022729"/>
    </source>
</evidence>
<comment type="subcellular location">
    <subcellularLocation>
        <location evidence="1">Membrane</location>
        <topology evidence="1">Single-pass membrane protein</topology>
    </subcellularLocation>
</comment>
<name>A0A804II45_MUSAM</name>
<dbReference type="InterPro" id="IPR025287">
    <property type="entry name" value="WAK_GUB"/>
</dbReference>
<sequence>MSDAISLPPAGGHPSNVACGVAISSCGNVTSIAYPSWLVHDDSTSLHSHCGYRGFELICRNNTPSIHLPSSNYSVTNIDYETRTISLVDVDIVSVREECPRVHHNLTFDPDSILRYAPSDVNITFFFDCIDGPRDLHIPSLSSAVGNRSYVFTTDTMRDSYRHLPRTCCWLILQMTYLPDTEGCCRVDSI</sequence>
<organism evidence="4 5">
    <name type="scientific">Musa acuminata subsp. malaccensis</name>
    <name type="common">Wild banana</name>
    <name type="synonym">Musa malaccensis</name>
    <dbReference type="NCBI Taxonomy" id="214687"/>
    <lineage>
        <taxon>Eukaryota</taxon>
        <taxon>Viridiplantae</taxon>
        <taxon>Streptophyta</taxon>
        <taxon>Embryophyta</taxon>
        <taxon>Tracheophyta</taxon>
        <taxon>Spermatophyta</taxon>
        <taxon>Magnoliopsida</taxon>
        <taxon>Liliopsida</taxon>
        <taxon>Zingiberales</taxon>
        <taxon>Musaceae</taxon>
        <taxon>Musa</taxon>
    </lineage>
</organism>
<dbReference type="Proteomes" id="UP000012960">
    <property type="component" value="Unplaced"/>
</dbReference>
<keyword evidence="5" id="KW-1185">Reference proteome</keyword>
<evidence type="ECO:0000259" key="3">
    <source>
        <dbReference type="Pfam" id="PF13947"/>
    </source>
</evidence>
<reference evidence="4" key="1">
    <citation type="submission" date="2021-05" db="UniProtKB">
        <authorList>
            <consortium name="EnsemblPlants"/>
        </authorList>
    </citation>
    <scope>IDENTIFICATION</scope>
    <source>
        <strain evidence="4">subsp. malaccensis</strain>
    </source>
</reference>
<dbReference type="GO" id="GO:0030247">
    <property type="term" value="F:polysaccharide binding"/>
    <property type="evidence" value="ECO:0007669"/>
    <property type="project" value="InterPro"/>
</dbReference>
<evidence type="ECO:0000313" key="4">
    <source>
        <dbReference type="EnsemblPlants" id="Ma03_p30640.1"/>
    </source>
</evidence>
<dbReference type="PANTHER" id="PTHR33138">
    <property type="entry name" value="OS01G0690200 PROTEIN"/>
    <property type="match status" value="1"/>
</dbReference>
<dbReference type="Pfam" id="PF13947">
    <property type="entry name" value="GUB_WAK_bind"/>
    <property type="match status" value="1"/>
</dbReference>
<protein>
    <recommendedName>
        <fullName evidence="3">Wall-associated receptor kinase galacturonan-binding domain-containing protein</fullName>
    </recommendedName>
</protein>
<accession>A0A804II45</accession>
<dbReference type="InParanoid" id="A0A804II45"/>
<feature type="domain" description="Wall-associated receptor kinase galacturonan-binding" evidence="3">
    <location>
        <begin position="24"/>
        <end position="89"/>
    </location>
</feature>
<dbReference type="Gramene" id="Ma03_t30640.1">
    <property type="protein sequence ID" value="Ma03_p30640.1"/>
    <property type="gene ID" value="Ma03_g30640"/>
</dbReference>
<dbReference type="PANTHER" id="PTHR33138:SF1">
    <property type="entry name" value="OS01G0113900 PROTEIN"/>
    <property type="match status" value="1"/>
</dbReference>
<proteinExistence type="predicted"/>
<keyword evidence="2" id="KW-0732">Signal</keyword>
<dbReference type="OrthoDB" id="635050at2759"/>